<evidence type="ECO:0000313" key="9">
    <source>
        <dbReference type="EMBL" id="AOZ52049.1"/>
    </source>
</evidence>
<dbReference type="Proteomes" id="UP000178776">
    <property type="component" value="Chromosome"/>
</dbReference>
<accession>A0A1D9LLD2</accession>
<sequence length="359" mass="39339">MITRAAFGILPGGEVVEKIELALSNGVSAAILSWGATLQSLRCPDRHGRFDSVVLGYTRLDDYRQAGGRLGATMGRYANRIENGRFQLDGQWHQVDQNEGPHAIHGGPEGFDRRLWQVAAVADLPDRPEVLLRLESPDGDQGFPGKLILTVSYALKPPGDLVISYEASCDRPTVFNTTNHAYFNLAGEGSGSALDHRLAILADHFLPVTEELIPTGEIRGVQDTVFDFRDPKPLGRDIRSDDAQIRLGRGYDHCYVLSRDGAGPYPRLAARAMEDGSGRQLDVLTTEPGLQLHSGNVLTGRYHGASGRAYRQSDGFCLEAQHFPNAPNVSHFPSVALRPEQPYRSTTIYRLGIAPSRQT</sequence>
<dbReference type="EC" id="5.1.3.3" evidence="4 8"/>
<evidence type="ECO:0000256" key="8">
    <source>
        <dbReference type="PIRNR" id="PIRNR005096"/>
    </source>
</evidence>
<dbReference type="InterPro" id="IPR008183">
    <property type="entry name" value="Aldose_1/G6P_1-epimerase"/>
</dbReference>
<evidence type="ECO:0000256" key="1">
    <source>
        <dbReference type="ARBA" id="ARBA00001614"/>
    </source>
</evidence>
<dbReference type="GO" id="GO:0004034">
    <property type="term" value="F:aldose 1-epimerase activity"/>
    <property type="evidence" value="ECO:0007669"/>
    <property type="project" value="UniProtKB-EC"/>
</dbReference>
<comment type="catalytic activity">
    <reaction evidence="1 8">
        <text>alpha-D-glucose = beta-D-glucose</text>
        <dbReference type="Rhea" id="RHEA:10264"/>
        <dbReference type="ChEBI" id="CHEBI:15903"/>
        <dbReference type="ChEBI" id="CHEBI:17925"/>
        <dbReference type="EC" id="5.1.3.3"/>
    </reaction>
</comment>
<dbReference type="Gene3D" id="2.70.98.10">
    <property type="match status" value="1"/>
</dbReference>
<evidence type="ECO:0000256" key="3">
    <source>
        <dbReference type="ARBA" id="ARBA00006206"/>
    </source>
</evidence>
<dbReference type="SUPFAM" id="SSF74650">
    <property type="entry name" value="Galactose mutarotase-like"/>
    <property type="match status" value="1"/>
</dbReference>
<dbReference type="UniPathway" id="UPA00242"/>
<name>A0A1D9LLD2_9NEIS</name>
<protein>
    <recommendedName>
        <fullName evidence="5 8">Aldose 1-epimerase</fullName>
        <ecNumber evidence="4 8">5.1.3.3</ecNumber>
    </recommendedName>
</protein>
<dbReference type="PANTHER" id="PTHR10091:SF0">
    <property type="entry name" value="GALACTOSE MUTAROTASE"/>
    <property type="match status" value="1"/>
</dbReference>
<dbReference type="InterPro" id="IPR018052">
    <property type="entry name" value="Ald1_epimerase_CS"/>
</dbReference>
<dbReference type="KEGG" id="cvc:BKX93_20000"/>
<dbReference type="PIRSF" id="PIRSF005096">
    <property type="entry name" value="GALM"/>
    <property type="match status" value="1"/>
</dbReference>
<evidence type="ECO:0000256" key="2">
    <source>
        <dbReference type="ARBA" id="ARBA00005028"/>
    </source>
</evidence>
<dbReference type="GO" id="GO:0005737">
    <property type="term" value="C:cytoplasm"/>
    <property type="evidence" value="ECO:0007669"/>
    <property type="project" value="TreeGrafter"/>
</dbReference>
<dbReference type="CDD" id="cd09019">
    <property type="entry name" value="galactose_mutarotase_like"/>
    <property type="match status" value="1"/>
</dbReference>
<proteinExistence type="inferred from homology"/>
<dbReference type="AlphaFoldDB" id="A0A1D9LLD2"/>
<dbReference type="EMBL" id="CP017707">
    <property type="protein sequence ID" value="AOZ52049.1"/>
    <property type="molecule type" value="Genomic_DNA"/>
</dbReference>
<gene>
    <name evidence="9" type="ORF">BKX93_20000</name>
</gene>
<keyword evidence="7 8" id="KW-0119">Carbohydrate metabolism</keyword>
<dbReference type="InterPro" id="IPR047215">
    <property type="entry name" value="Galactose_mutarotase-like"/>
</dbReference>
<dbReference type="GeneID" id="68843487"/>
<dbReference type="InterPro" id="IPR014718">
    <property type="entry name" value="GH-type_carb-bd"/>
</dbReference>
<dbReference type="PROSITE" id="PS00545">
    <property type="entry name" value="ALDOSE_1_EPIMERASE"/>
    <property type="match status" value="1"/>
</dbReference>
<dbReference type="PANTHER" id="PTHR10091">
    <property type="entry name" value="ALDOSE-1-EPIMERASE"/>
    <property type="match status" value="1"/>
</dbReference>
<dbReference type="NCBIfam" id="NF008277">
    <property type="entry name" value="PRK11055.1"/>
    <property type="match status" value="1"/>
</dbReference>
<comment type="pathway">
    <text evidence="2 8">Carbohydrate metabolism; hexose metabolism.</text>
</comment>
<evidence type="ECO:0000256" key="5">
    <source>
        <dbReference type="ARBA" id="ARBA00014165"/>
    </source>
</evidence>
<evidence type="ECO:0000256" key="6">
    <source>
        <dbReference type="ARBA" id="ARBA00023235"/>
    </source>
</evidence>
<evidence type="ECO:0000313" key="10">
    <source>
        <dbReference type="Proteomes" id="UP000178776"/>
    </source>
</evidence>
<dbReference type="InterPro" id="IPR015443">
    <property type="entry name" value="Aldose_1-epimerase"/>
</dbReference>
<evidence type="ECO:0000256" key="4">
    <source>
        <dbReference type="ARBA" id="ARBA00013185"/>
    </source>
</evidence>
<keyword evidence="6 8" id="KW-0413">Isomerase</keyword>
<dbReference type="GO" id="GO:0030246">
    <property type="term" value="F:carbohydrate binding"/>
    <property type="evidence" value="ECO:0007669"/>
    <property type="project" value="InterPro"/>
</dbReference>
<dbReference type="STRING" id="1108595.BKX93_20000"/>
<dbReference type="RefSeq" id="WP_046168145.1">
    <property type="nucleotide sequence ID" value="NZ_CP017707.1"/>
</dbReference>
<dbReference type="InterPro" id="IPR011013">
    <property type="entry name" value="Gal_mutarotase_sf_dom"/>
</dbReference>
<dbReference type="GO" id="GO:0033499">
    <property type="term" value="P:galactose catabolic process via UDP-galactose, Leloir pathway"/>
    <property type="evidence" value="ECO:0007669"/>
    <property type="project" value="TreeGrafter"/>
</dbReference>
<reference evidence="9 10" key="1">
    <citation type="submission" date="2016-10" db="EMBL/GenBank/DDBJ databases">
        <title>Chromobacterium muskegensis sp. nov., an insecticidal bacterium isolated from Sphagnum bogs.</title>
        <authorList>
            <person name="Sparks M.E."/>
            <person name="Blackburn M.B."/>
            <person name="Gundersen-Rindal D.E."/>
            <person name="Mitchell A."/>
            <person name="Farrar R."/>
            <person name="Kuhar D."/>
        </authorList>
    </citation>
    <scope>NUCLEOTIDE SEQUENCE [LARGE SCALE GENOMIC DNA]</scope>
    <source>
        <strain evidence="9 10">21-1</strain>
    </source>
</reference>
<dbReference type="GO" id="GO:0006006">
    <property type="term" value="P:glucose metabolic process"/>
    <property type="evidence" value="ECO:0007669"/>
    <property type="project" value="TreeGrafter"/>
</dbReference>
<evidence type="ECO:0000256" key="7">
    <source>
        <dbReference type="ARBA" id="ARBA00023277"/>
    </source>
</evidence>
<dbReference type="Pfam" id="PF01263">
    <property type="entry name" value="Aldose_epim"/>
    <property type="match status" value="1"/>
</dbReference>
<organism evidence="9 10">
    <name type="scientific">Chromobacterium vaccinii</name>
    <dbReference type="NCBI Taxonomy" id="1108595"/>
    <lineage>
        <taxon>Bacteria</taxon>
        <taxon>Pseudomonadati</taxon>
        <taxon>Pseudomonadota</taxon>
        <taxon>Betaproteobacteria</taxon>
        <taxon>Neisseriales</taxon>
        <taxon>Chromobacteriaceae</taxon>
        <taxon>Chromobacterium</taxon>
    </lineage>
</organism>
<comment type="similarity">
    <text evidence="3 8">Belongs to the aldose epimerase family.</text>
</comment>